<evidence type="ECO:0000256" key="1">
    <source>
        <dbReference type="ARBA" id="ARBA00022614"/>
    </source>
</evidence>
<dbReference type="InterPro" id="IPR032675">
    <property type="entry name" value="LRR_dom_sf"/>
</dbReference>
<dbReference type="InterPro" id="IPR001611">
    <property type="entry name" value="Leu-rich_rpt"/>
</dbReference>
<dbReference type="SUPFAM" id="SSF52058">
    <property type="entry name" value="L domain-like"/>
    <property type="match status" value="5"/>
</dbReference>
<sequence length="3107" mass="344561">MRMHLSRKFALSLLSTSLMLTGCGGGSDDTPDSGGGGTPPPAPENKKPTVSIEALTEAKEQVAFTLKATASDEDGSVESFSWTHDSQLDLKPENTDSESATFTVPDISEDITVGFTVTVTDDDGDTASSTQSVTIKRKVSSVTITGIVTDGPIENALVTVTAGNSTVDAQADDKGAYSITAIVDESEVDQLVTLTAKGQPDSTKAFVEFKSQLPSTNTLQSLAGDDAVLTKEESFAVNVTNVSTAEYALLQRDGGAPQNEAELENRLKGIDAQEKLELAALIKTVVDYGVELPDDVKSTLDLVTSKENAEKTKTEIQKTQPEVLEKALKDIKEDEELLEAVSGSLLGDFIINKPRAYNNRAIHLTLNGADEGATSGEAVISASQAVKTTWEVIDGVVKVDLTEDNLLLDSWTDGTEKHERRLTSLEFSLLEDKDAFTVIEISKADIAVYNGSESSNVTSTSPLLGVANLFKKSETFALDAQSWQGTWAIQSFNDSQQDDEVFVFTIDSEGNISDEDGSTLGWALDANGQLTITYNDEGTEQAITFWLTKEWKEDAVYQAVGLDDSGKKETFYGLFVKLDDVEINEENIVGRWRVGLGHTMDDYDVNILPDLSVEAGLSRTPIVARVEDGIIHRGVYSLDGENVDFCDTSEENCTAYYRSELEILNTDDEIWFGYHQEWRANSLGELELSDAGLYIYEKTDLAYDEFEAEMLAFDATLNYFDGEKYAELSISPNADNSYSVTIDGVTYVAQLVEGALEYTYTDGVTYRISLEGYEAGSLSVCLFDKSKGCDSDTNLLTLNTAKPSFTVETNVGENGKVTPEQAELLYDEHIALSILPDFGFAIDQVTGCNGTLQGRQYLIGELTENCQVDVTFKEADASSDGVISDLTFYNPDYYRSSVYQVTLKNDGTAILSSSNYSVDALWSDEEGVIKVTPIEELITWNNDYLGYFQGWKDVLESIEFEIVDAKEQEYEFTANITRYNSQDGQPTDEESRPNSFNTFAFNTSELGVPFPELVGKEWSLSVFDDVVAIKFAEGGSAEVRSIEESETEMATWSIDENDVLTFNLEDGNQVQLVNTKDISVGLQAIATEFDSEGRLIASGAALMVERGDITITKDNFVGAHYQTYGESEEATSSGYIIYEDGHIGSLMSSFGPQGVFDDNGYTRYLYRDFNTHQAHCDQASPSCALNTQVDYRLIAQDENRYFIERVWNRYNYQGSGELVSAASLLWTVEFTGSTKVTEFNENNLYGRLFEILPDSAVEWRFYSEYDAEQEESQFFLSLDEEETRHLELAGGKLNYYEPLEDTDYVIELVDNDQNGIVVCRYEQGFACQEDDKVTLVKEKPAYEVTIESDVNGKLTDMYDSDHIYRHGDTVRFEIQPDYGFAPKAIEGCNGYREGGDYVIDALTSDCTITASFEEFTPLSEQASITDEKLAICVDKQSHERRFWALDEVTALQCDHQYNGINNLAELAVFPNLESIDLHNIDIADVDLSALTALTSVSIDYSYNERFNSLTVAAPENIIALSLRGNRLSDAQLEGLRLNEYINLQHLDLDSNVITKLDPSVFEQLQYLSVSHNELTSIDLSNNLDLISLWVVDNELTQIDVSNNTMLEKLGISFNDIESLDVSNNTLIDNIYAVSTGLVTVTGLENSERKWGYFEFYNNPLSDETVDELERLKQEEGVNNIHYSIAQLVTISAGENGQVNDTEVLVGQEPVSVYIQPDEGYEVASISGCDAENDQVTLLNAKHLEITSVTQACTINVEFTEAVPLATKLEIPEDNVALTECLNNSNYIWKEQVKNLDCWQGIQDFSPLSKLPALHSLELQNLTVEALDLSALEHLTSLEISNNYQMPLNSITLNNAEQLTRLVIRYGTLDDIALESLNLAQFKNLKELELNDNQLTELDVSQLQQLERLSVSYNQLSKLDVSGNTELKELEVYDNALTSLDLSNNTQLHHVNANSNQLTEVTGIENISDKWAGLYFERNPFTNEAVADLEYLSDIYFNLYYSRIYKVNLKPGNDGDVQKQQVILGEGEHYYTSVYANNGFQVASLSGCGIAEDRASQANILFNASQLKLQADTLVFDENTQSCDLTIEFGPAIDLAKELDIQDAGLYSCVNNSNYIWKEQVKSLGCYGGEILDFSELANVTTLTSFEVYDVQSDALDLSKLSNLSTLIVSNSDNLTNLTLPQSEKLEVLVLNGLNLTNETLDNSGISALTNLKRLELNDNELVKFDASSLTQLEYLSVYHNDIKELVITGNTLLEELKADNNPLVSLDTSSNAFLRQLHLQRTALTELDVSANVRLDGLYAYESSLQSVSGIDYLKNWVHINLNNTPLSEDMVAEIERLRDYEDYHNIYYSIAYPVTINTDDNGYTYDSKVFLPKDKTREVYLNANDGFEVGEITATGCDASQYELLDANRLIVGPISEACTLDVSFVEARLLSEKTGITNESLAQCVDNTNYIKAEQVKSLSCSVYNVESFAELSKFENLHTLELYDNQQPVLDLTGLSNLTSLYFRYGQSPSELKLSNPELLETLVIEYVGLNDDALATLDISRFIALKELRLRGNQLTQLDTSILTELEALDISDNQVTAVDLKTNVQLQSLHLGNNPLTELNLAENTQLRKLEVYQTQLSQLDVSNNLALQRVNASNAFIDTVIGIEFLDVDKLQSLNFYSNPLTQEMVDEFERLKGEGYNISYSLSYPVTVNFDTTQAWGDSGKHHSDGENNLNLYIYPNDGLEIGSIEGCDGQFELLNANELVVAPITQACTLDIKFVDKVALAEKAGITSDNQPLMDCVNNSNFIKTEQVKALNCWGYDIQSFTELSAFTNLTNLELNYLTAQKVDLSSVASLKELTLNGRNTDQPLTELTLANPEQLERLSLSENQLDDAELAQLNLAQFTGLKELVLSNNELTKFNPESFSQLEVLELNGNSLTELSVTSNSLLKELVLHSNQLTAIDLSQNAELVDLRISDNPITVLALDANPLLKSVDAAGTHLSSVTGIEAIEDTGAWLHFYSTPLSGETVTEFERLRDELGYSNLHYSKAYPVMITSSSNGWVGWSDFFISPDSTHTVELYPDTNYTVTKESITGCRGEFSLEGTTLTVGPVTDICEIKVEFVAQ</sequence>
<gene>
    <name evidence="5" type="ORF">C1E24_20255</name>
</gene>
<feature type="compositionally biased region" description="Gly residues" evidence="3">
    <location>
        <begin position="22"/>
        <end position="37"/>
    </location>
</feature>
<feature type="region of interest" description="Disordered" evidence="3">
    <location>
        <begin position="22"/>
        <end position="48"/>
    </location>
</feature>
<dbReference type="InterPro" id="IPR013783">
    <property type="entry name" value="Ig-like_fold"/>
</dbReference>
<dbReference type="SMART" id="SM00369">
    <property type="entry name" value="LRR_TYP"/>
    <property type="match status" value="7"/>
</dbReference>
<dbReference type="Proteomes" id="UP000309186">
    <property type="component" value="Unassembled WGS sequence"/>
</dbReference>
<evidence type="ECO:0000256" key="3">
    <source>
        <dbReference type="SAM" id="MobiDB-lite"/>
    </source>
</evidence>
<dbReference type="PROSITE" id="PS51450">
    <property type="entry name" value="LRR"/>
    <property type="match status" value="4"/>
</dbReference>
<keyword evidence="4" id="KW-0732">Signal</keyword>
<accession>A0A5R9PY01</accession>
<evidence type="ECO:0000256" key="4">
    <source>
        <dbReference type="SAM" id="SignalP"/>
    </source>
</evidence>
<keyword evidence="2" id="KW-0677">Repeat</keyword>
<evidence type="ECO:0000256" key="2">
    <source>
        <dbReference type="ARBA" id="ARBA00022737"/>
    </source>
</evidence>
<proteinExistence type="predicted"/>
<comment type="caution">
    <text evidence="5">The sequence shown here is derived from an EMBL/GenBank/DDBJ whole genome shotgun (WGS) entry which is preliminary data.</text>
</comment>
<keyword evidence="1" id="KW-0433">Leucine-rich repeat</keyword>
<dbReference type="SMART" id="SM00365">
    <property type="entry name" value="LRR_SD22"/>
    <property type="match status" value="8"/>
</dbReference>
<dbReference type="PROSITE" id="PS51257">
    <property type="entry name" value="PROKAR_LIPOPROTEIN"/>
    <property type="match status" value="1"/>
</dbReference>
<protein>
    <recommendedName>
        <fullName evidence="7">Ig-like domain-containing protein</fullName>
    </recommendedName>
</protein>
<dbReference type="InterPro" id="IPR003591">
    <property type="entry name" value="Leu-rich_rpt_typical-subtyp"/>
</dbReference>
<dbReference type="OrthoDB" id="7052377at2"/>
<dbReference type="InterPro" id="IPR052574">
    <property type="entry name" value="CDIRP"/>
</dbReference>
<feature type="chain" id="PRO_5024275589" description="Ig-like domain-containing protein" evidence="4">
    <location>
        <begin position="21"/>
        <end position="3107"/>
    </location>
</feature>
<dbReference type="Gene3D" id="3.80.10.10">
    <property type="entry name" value="Ribonuclease Inhibitor"/>
    <property type="match status" value="5"/>
</dbReference>
<organism evidence="5 6">
    <name type="scientific">Pseudoalteromonas phenolica</name>
    <dbReference type="NCBI Taxonomy" id="161398"/>
    <lineage>
        <taxon>Bacteria</taxon>
        <taxon>Pseudomonadati</taxon>
        <taxon>Pseudomonadota</taxon>
        <taxon>Gammaproteobacteria</taxon>
        <taxon>Alteromonadales</taxon>
        <taxon>Pseudoalteromonadaceae</taxon>
        <taxon>Pseudoalteromonas</taxon>
    </lineage>
</organism>
<dbReference type="SMART" id="SM00364">
    <property type="entry name" value="LRR_BAC"/>
    <property type="match status" value="6"/>
</dbReference>
<dbReference type="Gene3D" id="2.60.40.10">
    <property type="entry name" value="Immunoglobulins"/>
    <property type="match status" value="1"/>
</dbReference>
<evidence type="ECO:0000313" key="6">
    <source>
        <dbReference type="Proteomes" id="UP000309186"/>
    </source>
</evidence>
<reference evidence="5 6" key="1">
    <citation type="submission" date="2018-01" db="EMBL/GenBank/DDBJ databases">
        <title>Co-occurrence of chitin degradation, pigmentation and bioactivity in marine Pseudoalteromonas.</title>
        <authorList>
            <person name="Paulsen S."/>
            <person name="Gram L."/>
            <person name="Machado H."/>
        </authorList>
    </citation>
    <scope>NUCLEOTIDE SEQUENCE [LARGE SCALE GENOMIC DNA]</scope>
    <source>
        <strain evidence="5 6">S3663</strain>
    </source>
</reference>
<evidence type="ECO:0000313" key="5">
    <source>
        <dbReference type="EMBL" id="TLX45186.1"/>
    </source>
</evidence>
<feature type="signal peptide" evidence="4">
    <location>
        <begin position="1"/>
        <end position="20"/>
    </location>
</feature>
<evidence type="ECO:0008006" key="7">
    <source>
        <dbReference type="Google" id="ProtNLM"/>
    </source>
</evidence>
<dbReference type="Pfam" id="PF22352">
    <property type="entry name" value="K319L-like_PKD"/>
    <property type="match status" value="1"/>
</dbReference>
<dbReference type="PANTHER" id="PTHR47566:SF1">
    <property type="entry name" value="PROTEIN NUD1"/>
    <property type="match status" value="1"/>
</dbReference>
<dbReference type="PANTHER" id="PTHR47566">
    <property type="match status" value="1"/>
</dbReference>
<name>A0A5R9PY01_9GAMM</name>
<dbReference type="GO" id="GO:0035591">
    <property type="term" value="F:signaling adaptor activity"/>
    <property type="evidence" value="ECO:0007669"/>
    <property type="project" value="TreeGrafter"/>
</dbReference>
<dbReference type="EMBL" id="PPSW01000050">
    <property type="protein sequence ID" value="TLX45186.1"/>
    <property type="molecule type" value="Genomic_DNA"/>
</dbReference>
<dbReference type="RefSeq" id="WP_138484632.1">
    <property type="nucleotide sequence ID" value="NZ_PPSW01000050.1"/>
</dbReference>